<dbReference type="Pfam" id="PF09848">
    <property type="entry name" value="SLFN-g3_helicase"/>
    <property type="match status" value="1"/>
</dbReference>
<dbReference type="InterPro" id="IPR018647">
    <property type="entry name" value="SLFN_3-like_DNA/RNA_helicase"/>
</dbReference>
<evidence type="ECO:0000259" key="1">
    <source>
        <dbReference type="SMART" id="SM00382"/>
    </source>
</evidence>
<proteinExistence type="predicted"/>
<protein>
    <submittedName>
        <fullName evidence="2">DUF2075 domain-containing protein</fullName>
    </submittedName>
</protein>
<dbReference type="CDD" id="cd00009">
    <property type="entry name" value="AAA"/>
    <property type="match status" value="1"/>
</dbReference>
<gene>
    <name evidence="2" type="ORF">QBL07_20750</name>
</gene>
<dbReference type="SUPFAM" id="SSF52540">
    <property type="entry name" value="P-loop containing nucleoside triphosphate hydrolases"/>
    <property type="match status" value="1"/>
</dbReference>
<dbReference type="RefSeq" id="WP_005195113.1">
    <property type="nucleotide sequence ID" value="NZ_CP136136.1"/>
</dbReference>
<dbReference type="InterPro" id="IPR003593">
    <property type="entry name" value="AAA+_ATPase"/>
</dbReference>
<sequence length="611" mass="67964">MAGVRKQITSESLVTTLFEQFAYEFGYNPSPGEVRSWERSLQVLVSDLEDAGLDKVEVLVEYRLPLTSKRADVILCGEHPKTGESSYVVVELKQWTRASRSAGTDSVVLLDGVLERLHPVEQVRRYCTHIADFIAALGGSTEQLAGVAYLHNASREGVAELWDFEQGETGRLFTGDRRGDFISFLKSKLSAANGAAAADQLMNSAVRPSKQLMALAAEEVQHREQFVLLDEQQVAYEDVMRAVRNASRSNTKEVVIIKGGPGSGKSVIALSLLGELSRQGRTSLHATGSSAFTQTLRKVAGARQPRVQRLFTYYNQFIDAEPNGVDVLICDEAHRIRETSTNRFTKATLRTGRPQVEELIDSARVPVFLLDEYQVVKPSERGSVAEIEGAAIRMGCKVTEVDLDGQFRCGGSRAYEHWVHRLLELEPGGPTKWEGDDAFEVHVDDAPSLIETRLRELLEEGFSARIAAGYCWEWSDPIKGGGLVDDVVVGDWKRPWNNKKATSHAGAPGTAFWAFDPAGFDQVGCVYTAQGFEYDYGAVIFGPDLVWRTDHWEARPEFSHDKQVKKGQGLSFEKAIKNTYKVLLTRGMRGMRMYSTDRETQDLLRSLVEGR</sequence>
<dbReference type="SMART" id="SM00382">
    <property type="entry name" value="AAA"/>
    <property type="match status" value="1"/>
</dbReference>
<name>A0AAW6RFP6_GORRU</name>
<dbReference type="InterPro" id="IPR027417">
    <property type="entry name" value="P-loop_NTPase"/>
</dbReference>
<feature type="domain" description="AAA+ ATPase" evidence="1">
    <location>
        <begin position="251"/>
        <end position="405"/>
    </location>
</feature>
<organism evidence="2">
    <name type="scientific">Gordonia rubripertincta</name>
    <name type="common">Rhodococcus corallinus</name>
    <dbReference type="NCBI Taxonomy" id="36822"/>
    <lineage>
        <taxon>Bacteria</taxon>
        <taxon>Bacillati</taxon>
        <taxon>Actinomycetota</taxon>
        <taxon>Actinomycetes</taxon>
        <taxon>Mycobacteriales</taxon>
        <taxon>Gordoniaceae</taxon>
        <taxon>Gordonia</taxon>
    </lineage>
</organism>
<comment type="caution">
    <text evidence="2">The sequence shown here is derived from an EMBL/GenBank/DDBJ whole genome shotgun (WGS) entry which is preliminary data.</text>
</comment>
<dbReference type="EMBL" id="JARUXG010000019">
    <property type="protein sequence ID" value="MDG6783250.1"/>
    <property type="molecule type" value="Genomic_DNA"/>
</dbReference>
<evidence type="ECO:0000313" key="2">
    <source>
        <dbReference type="EMBL" id="MDG6783250.1"/>
    </source>
</evidence>
<dbReference type="Gene3D" id="3.40.50.300">
    <property type="entry name" value="P-loop containing nucleotide triphosphate hydrolases"/>
    <property type="match status" value="1"/>
</dbReference>
<reference evidence="2" key="1">
    <citation type="submission" date="2023-04" db="EMBL/GenBank/DDBJ databases">
        <title>Characterization and analysis of the complete genome of Gordonia rubripertincta 112, the degrader of aromatic and aliphatic compounds.</title>
        <authorList>
            <person name="Frantsuzova E."/>
            <person name="Bogun A."/>
            <person name="Delegan Y."/>
        </authorList>
    </citation>
    <scope>NUCLEOTIDE SEQUENCE</scope>
    <source>
        <strain evidence="2">112</strain>
    </source>
</reference>
<dbReference type="AlphaFoldDB" id="A0AAW6RFP6"/>
<accession>A0AAW6RFP6</accession>